<dbReference type="Gene3D" id="1.10.30.10">
    <property type="entry name" value="High mobility group box domain"/>
    <property type="match status" value="1"/>
</dbReference>
<reference evidence="5" key="2">
    <citation type="submission" date="2017-10" db="EMBL/GenBank/DDBJ databases">
        <title>Ladona fulva Genome sequencing and assembly.</title>
        <authorList>
            <person name="Murali S."/>
            <person name="Richards S."/>
            <person name="Bandaranaike D."/>
            <person name="Bellair M."/>
            <person name="Blankenburg K."/>
            <person name="Chao H."/>
            <person name="Dinh H."/>
            <person name="Doddapaneni H."/>
            <person name="Dugan-Rocha S."/>
            <person name="Elkadiri S."/>
            <person name="Gnanaolivu R."/>
            <person name="Hernandez B."/>
            <person name="Skinner E."/>
            <person name="Javaid M."/>
            <person name="Lee S."/>
            <person name="Li M."/>
            <person name="Ming W."/>
            <person name="Munidasa M."/>
            <person name="Muniz J."/>
            <person name="Nguyen L."/>
            <person name="Hughes D."/>
            <person name="Osuji N."/>
            <person name="Pu L.-L."/>
            <person name="Puazo M."/>
            <person name="Qu C."/>
            <person name="Quiroz J."/>
            <person name="Raj R."/>
            <person name="Weissenberger G."/>
            <person name="Xin Y."/>
            <person name="Zou X."/>
            <person name="Han Y."/>
            <person name="Worley K."/>
            <person name="Muzny D."/>
            <person name="Gibbs R."/>
        </authorList>
    </citation>
    <scope>NUCLEOTIDE SEQUENCE</scope>
    <source>
        <strain evidence="5">Sampled in the wild</strain>
    </source>
</reference>
<dbReference type="Pfam" id="PF00505">
    <property type="entry name" value="HMG_box"/>
    <property type="match status" value="1"/>
</dbReference>
<dbReference type="InterPro" id="IPR036910">
    <property type="entry name" value="HMG_box_dom_sf"/>
</dbReference>
<evidence type="ECO:0000259" key="4">
    <source>
        <dbReference type="PROSITE" id="PS50118"/>
    </source>
</evidence>
<dbReference type="OrthoDB" id="5550281at2759"/>
<feature type="non-terminal residue" evidence="5">
    <location>
        <position position="1"/>
    </location>
</feature>
<dbReference type="PANTHER" id="PTHR48112">
    <property type="entry name" value="HIGH MOBILITY GROUP PROTEIN DSP1"/>
    <property type="match status" value="1"/>
</dbReference>
<organism evidence="5 6">
    <name type="scientific">Ladona fulva</name>
    <name type="common">Scarce chaser dragonfly</name>
    <name type="synonym">Libellula fulva</name>
    <dbReference type="NCBI Taxonomy" id="123851"/>
    <lineage>
        <taxon>Eukaryota</taxon>
        <taxon>Metazoa</taxon>
        <taxon>Ecdysozoa</taxon>
        <taxon>Arthropoda</taxon>
        <taxon>Hexapoda</taxon>
        <taxon>Insecta</taxon>
        <taxon>Pterygota</taxon>
        <taxon>Palaeoptera</taxon>
        <taxon>Odonata</taxon>
        <taxon>Epiprocta</taxon>
        <taxon>Anisoptera</taxon>
        <taxon>Libelluloidea</taxon>
        <taxon>Libellulidae</taxon>
        <taxon>Ladona</taxon>
    </lineage>
</organism>
<name>A0A8K0KRQ2_LADFU</name>
<dbReference type="EMBL" id="KZ309538">
    <property type="protein sequence ID" value="KAG8239168.1"/>
    <property type="molecule type" value="Genomic_DNA"/>
</dbReference>
<evidence type="ECO:0000256" key="1">
    <source>
        <dbReference type="ARBA" id="ARBA00023125"/>
    </source>
</evidence>
<sequence>MLSRHAMSISELLSRICVTARCHNWFSLNRAQVAASNVMQNVGLRINADMKDELPPKPKKPLTPYFRFMAQVRPQLVKEYPNTRVTDIVKMVAERWEKTSPELRLNLAEEYKRDLLAYEAERLKYEQQLSSDQKELMKRIKQEAVISKEKRKLKRKMRELGKPKKPCSAFLAFFNARLPSRGDVPFKVS</sequence>
<dbReference type="SMART" id="SM00398">
    <property type="entry name" value="HMG"/>
    <property type="match status" value="1"/>
</dbReference>
<feature type="coiled-coil region" evidence="3">
    <location>
        <begin position="108"/>
        <end position="135"/>
    </location>
</feature>
<keyword evidence="1 2" id="KW-0238">DNA-binding</keyword>
<protein>
    <recommendedName>
        <fullName evidence="4">HMG box domain-containing protein</fullName>
    </recommendedName>
</protein>
<feature type="domain" description="HMG box" evidence="4">
    <location>
        <begin position="58"/>
        <end position="126"/>
    </location>
</feature>
<reference evidence="5" key="1">
    <citation type="submission" date="2013-04" db="EMBL/GenBank/DDBJ databases">
        <authorList>
            <person name="Qu J."/>
            <person name="Murali S.C."/>
            <person name="Bandaranaike D."/>
            <person name="Bellair M."/>
            <person name="Blankenburg K."/>
            <person name="Chao H."/>
            <person name="Dinh H."/>
            <person name="Doddapaneni H."/>
            <person name="Downs B."/>
            <person name="Dugan-Rocha S."/>
            <person name="Elkadiri S."/>
            <person name="Gnanaolivu R.D."/>
            <person name="Hernandez B."/>
            <person name="Javaid M."/>
            <person name="Jayaseelan J.C."/>
            <person name="Lee S."/>
            <person name="Li M."/>
            <person name="Ming W."/>
            <person name="Munidasa M."/>
            <person name="Muniz J."/>
            <person name="Nguyen L."/>
            <person name="Ongeri F."/>
            <person name="Osuji N."/>
            <person name="Pu L.-L."/>
            <person name="Puazo M."/>
            <person name="Qu C."/>
            <person name="Quiroz J."/>
            <person name="Raj R."/>
            <person name="Weissenberger G."/>
            <person name="Xin Y."/>
            <person name="Zou X."/>
            <person name="Han Y."/>
            <person name="Richards S."/>
            <person name="Worley K."/>
            <person name="Muzny D."/>
            <person name="Gibbs R."/>
        </authorList>
    </citation>
    <scope>NUCLEOTIDE SEQUENCE</scope>
    <source>
        <strain evidence="5">Sampled in the wild</strain>
    </source>
</reference>
<dbReference type="SUPFAM" id="SSF47095">
    <property type="entry name" value="HMG-box"/>
    <property type="match status" value="1"/>
</dbReference>
<dbReference type="GO" id="GO:0003677">
    <property type="term" value="F:DNA binding"/>
    <property type="evidence" value="ECO:0007669"/>
    <property type="project" value="UniProtKB-UniRule"/>
</dbReference>
<evidence type="ECO:0000313" key="6">
    <source>
        <dbReference type="Proteomes" id="UP000792457"/>
    </source>
</evidence>
<keyword evidence="6" id="KW-1185">Reference proteome</keyword>
<dbReference type="AlphaFoldDB" id="A0A8K0KRQ2"/>
<gene>
    <name evidence="5" type="ORF">J437_LFUL018573</name>
</gene>
<evidence type="ECO:0000256" key="2">
    <source>
        <dbReference type="PROSITE-ProRule" id="PRU00267"/>
    </source>
</evidence>
<dbReference type="InterPro" id="IPR009071">
    <property type="entry name" value="HMG_box_dom"/>
</dbReference>
<keyword evidence="2" id="KW-0539">Nucleus</keyword>
<comment type="caution">
    <text evidence="5">The sequence shown here is derived from an EMBL/GenBank/DDBJ whole genome shotgun (WGS) entry which is preliminary data.</text>
</comment>
<evidence type="ECO:0000313" key="5">
    <source>
        <dbReference type="EMBL" id="KAG8239168.1"/>
    </source>
</evidence>
<evidence type="ECO:0000256" key="3">
    <source>
        <dbReference type="SAM" id="Coils"/>
    </source>
</evidence>
<dbReference type="PROSITE" id="PS50118">
    <property type="entry name" value="HMG_BOX_2"/>
    <property type="match status" value="1"/>
</dbReference>
<dbReference type="InterPro" id="IPR050342">
    <property type="entry name" value="HMGB"/>
</dbReference>
<feature type="DNA-binding region" description="HMG box" evidence="2">
    <location>
        <begin position="58"/>
        <end position="126"/>
    </location>
</feature>
<dbReference type="PANTHER" id="PTHR48112:SF22">
    <property type="entry name" value="MITOCHONDRIAL TRANSCRIPTION FACTOR A, ISOFORM B"/>
    <property type="match status" value="1"/>
</dbReference>
<dbReference type="Proteomes" id="UP000792457">
    <property type="component" value="Unassembled WGS sequence"/>
</dbReference>
<proteinExistence type="predicted"/>
<keyword evidence="3" id="KW-0175">Coiled coil</keyword>
<dbReference type="GO" id="GO:0005634">
    <property type="term" value="C:nucleus"/>
    <property type="evidence" value="ECO:0007669"/>
    <property type="project" value="UniProtKB-UniRule"/>
</dbReference>
<accession>A0A8K0KRQ2</accession>